<dbReference type="GO" id="GO:0031412">
    <property type="term" value="P:gas vesicle organization"/>
    <property type="evidence" value="ECO:0007669"/>
    <property type="project" value="InterPro"/>
</dbReference>
<proteinExistence type="inferred from homology"/>
<dbReference type="PANTHER" id="PTHR36852:SF1">
    <property type="entry name" value="PROTEIN GVPL 2"/>
    <property type="match status" value="1"/>
</dbReference>
<reference evidence="5 6" key="1">
    <citation type="journal article" date="2014" name="PLoS Genet.">
        <title>Phylogenetically driven sequencing of extremely halophilic archaea reveals strategies for static and dynamic osmo-response.</title>
        <authorList>
            <person name="Becker E.A."/>
            <person name="Seitzer P.M."/>
            <person name="Tritt A."/>
            <person name="Larsen D."/>
            <person name="Krusor M."/>
            <person name="Yao A.I."/>
            <person name="Wu D."/>
            <person name="Madern D."/>
            <person name="Eisen J.A."/>
            <person name="Darling A.E."/>
            <person name="Facciotti M.T."/>
        </authorList>
    </citation>
    <scope>NUCLEOTIDE SEQUENCE [LARGE SCALE GENOMIC DNA]</scope>
    <source>
        <strain evidence="5 6">JCM 14624</strain>
    </source>
</reference>
<keyword evidence="1" id="KW-0304">Gas vesicle</keyword>
<comment type="subcellular location">
    <subcellularLocation>
        <location evidence="2">Gas vesicle</location>
    </subcellularLocation>
</comment>
<evidence type="ECO:0000256" key="4">
    <source>
        <dbReference type="SAM" id="MobiDB-lite"/>
    </source>
</evidence>
<protein>
    <submittedName>
        <fullName evidence="5">Gas vesicle synthesis GvpLGvpF</fullName>
    </submittedName>
</protein>
<dbReference type="Proteomes" id="UP000011560">
    <property type="component" value="Unassembled WGS sequence"/>
</dbReference>
<feature type="compositionally biased region" description="Acidic residues" evidence="4">
    <location>
        <begin position="258"/>
        <end position="271"/>
    </location>
</feature>
<dbReference type="PATRIC" id="fig|1227490.4.peg.3027"/>
<dbReference type="STRING" id="1227490.C479_14903"/>
<keyword evidence="6" id="KW-1185">Reference proteome</keyword>
<comment type="caution">
    <text evidence="5">The sequence shown here is derived from an EMBL/GenBank/DDBJ whole genome shotgun (WGS) entry which is preliminary data.</text>
</comment>
<dbReference type="EMBL" id="AOIQ01000021">
    <property type="protein sequence ID" value="ELZ08638.1"/>
    <property type="molecule type" value="Genomic_DNA"/>
</dbReference>
<dbReference type="NCBIfam" id="NF045778">
    <property type="entry name" value="gas_vesic_GvpL"/>
    <property type="match status" value="1"/>
</dbReference>
<dbReference type="InterPro" id="IPR009430">
    <property type="entry name" value="GvpL/GvpF"/>
</dbReference>
<name>M0BEB5_9EURY</name>
<evidence type="ECO:0000313" key="5">
    <source>
        <dbReference type="EMBL" id="ELZ08638.1"/>
    </source>
</evidence>
<dbReference type="AlphaFoldDB" id="M0BEB5"/>
<evidence type="ECO:0000313" key="6">
    <source>
        <dbReference type="Proteomes" id="UP000011560"/>
    </source>
</evidence>
<dbReference type="OrthoDB" id="350702at2157"/>
<dbReference type="Pfam" id="PF06386">
    <property type="entry name" value="GvpL_GvpF"/>
    <property type="match status" value="1"/>
</dbReference>
<dbReference type="PANTHER" id="PTHR36852">
    <property type="entry name" value="PROTEIN GVPL 2"/>
    <property type="match status" value="1"/>
</dbReference>
<sequence>MTDEDRRTTTTAAADHGLDEGRYLYCVVALRGSDAGRERDTGREHDVASFDVAGVDDEPVSIVTSTGERWDGGQTPESVEAGIGAIVHDCEELYDAADPRLLKRWLVQHQRVVDEATAQFDTPIPFQFDTILRGGDGGVGSWLEAESETLRRALDTVAGLCEYRIVVGRTEPIPTAAIVTEDDELAALEPRIDAASEGTAHLLKKQYEQQLDSRRRERDRQLVAGLEERLEPLVATLQPLDRRPSVSLADVSSTTEAGSEDDATGDEVTDDGEPICRYAVLASDDAIDEVGSLLDSVADRDGITVRFTGPWPPYSFVPAFDEDSDEPPRQTEVP</sequence>
<evidence type="ECO:0000256" key="2">
    <source>
        <dbReference type="ARBA" id="ARBA00035108"/>
    </source>
</evidence>
<accession>M0BEB5</accession>
<gene>
    <name evidence="5" type="ORF">C479_14903</name>
</gene>
<dbReference type="InterPro" id="IPR054796">
    <property type="entry name" value="Gas_vesic_GvpL"/>
</dbReference>
<organism evidence="5 6">
    <name type="scientific">Halovivax asiaticus JCM 14624</name>
    <dbReference type="NCBI Taxonomy" id="1227490"/>
    <lineage>
        <taxon>Archaea</taxon>
        <taxon>Methanobacteriati</taxon>
        <taxon>Methanobacteriota</taxon>
        <taxon>Stenosarchaea group</taxon>
        <taxon>Halobacteria</taxon>
        <taxon>Halobacteriales</taxon>
        <taxon>Natrialbaceae</taxon>
        <taxon>Halovivax</taxon>
    </lineage>
</organism>
<evidence type="ECO:0000256" key="1">
    <source>
        <dbReference type="ARBA" id="ARBA00022987"/>
    </source>
</evidence>
<dbReference type="RefSeq" id="WP_007704299.1">
    <property type="nucleotide sequence ID" value="NZ_AOIQ01000021.1"/>
</dbReference>
<evidence type="ECO:0000256" key="3">
    <source>
        <dbReference type="ARBA" id="ARBA00035643"/>
    </source>
</evidence>
<feature type="region of interest" description="Disordered" evidence="4">
    <location>
        <begin position="244"/>
        <end position="271"/>
    </location>
</feature>
<comment type="similarity">
    <text evidence="3">Belongs to the gas vesicle GvpF/GvpL family.</text>
</comment>
<dbReference type="GO" id="GO:0031411">
    <property type="term" value="C:gas vesicle"/>
    <property type="evidence" value="ECO:0007669"/>
    <property type="project" value="UniProtKB-SubCell"/>
</dbReference>